<reference evidence="1" key="1">
    <citation type="journal article" date="2021" name="PeerJ">
        <title>Extensive microbial diversity within the chicken gut microbiome revealed by metagenomics and culture.</title>
        <authorList>
            <person name="Gilroy R."/>
            <person name="Ravi A."/>
            <person name="Getino M."/>
            <person name="Pursley I."/>
            <person name="Horton D.L."/>
            <person name="Alikhan N.F."/>
            <person name="Baker D."/>
            <person name="Gharbi K."/>
            <person name="Hall N."/>
            <person name="Watson M."/>
            <person name="Adriaenssens E.M."/>
            <person name="Foster-Nyarko E."/>
            <person name="Jarju S."/>
            <person name="Secka A."/>
            <person name="Antonio M."/>
            <person name="Oren A."/>
            <person name="Chaudhuri R.R."/>
            <person name="La Ragione R."/>
            <person name="Hildebrand F."/>
            <person name="Pallen M.J."/>
        </authorList>
    </citation>
    <scope>NUCLEOTIDE SEQUENCE</scope>
    <source>
        <strain evidence="1">CHK173-2119</strain>
    </source>
</reference>
<sequence>MKKVLIYSPQGTAYIAECDTEQEFNNLFRNGWVGDGTPWDKLPEVGE</sequence>
<accession>A0A921B222</accession>
<reference evidence="1" key="2">
    <citation type="submission" date="2021-09" db="EMBL/GenBank/DDBJ databases">
        <authorList>
            <person name="Gilroy R."/>
        </authorList>
    </citation>
    <scope>NUCLEOTIDE SEQUENCE</scope>
    <source>
        <strain evidence="1">CHK173-2119</strain>
    </source>
</reference>
<protein>
    <submittedName>
        <fullName evidence="1">Uncharacterized protein</fullName>
    </submittedName>
</protein>
<name>A0A921B222_9LACO</name>
<gene>
    <name evidence="1" type="ORF">K8W17_00740</name>
</gene>
<dbReference type="AlphaFoldDB" id="A0A921B222"/>
<dbReference type="Proteomes" id="UP000774947">
    <property type="component" value="Unassembled WGS sequence"/>
</dbReference>
<comment type="caution">
    <text evidence="1">The sequence shown here is derived from an EMBL/GenBank/DDBJ whole genome shotgun (WGS) entry which is preliminary data.</text>
</comment>
<proteinExistence type="predicted"/>
<organism evidence="1 2">
    <name type="scientific">Lapidilactobacillus dextrinicus</name>
    <dbReference type="NCBI Taxonomy" id="51664"/>
    <lineage>
        <taxon>Bacteria</taxon>
        <taxon>Bacillati</taxon>
        <taxon>Bacillota</taxon>
        <taxon>Bacilli</taxon>
        <taxon>Lactobacillales</taxon>
        <taxon>Lactobacillaceae</taxon>
        <taxon>Lapidilactobacillus</taxon>
    </lineage>
</organism>
<dbReference type="EMBL" id="DYXY01000013">
    <property type="protein sequence ID" value="HJE14592.1"/>
    <property type="molecule type" value="Genomic_DNA"/>
</dbReference>
<evidence type="ECO:0000313" key="2">
    <source>
        <dbReference type="Proteomes" id="UP000774947"/>
    </source>
</evidence>
<evidence type="ECO:0000313" key="1">
    <source>
        <dbReference type="EMBL" id="HJE14592.1"/>
    </source>
</evidence>